<dbReference type="AlphaFoldDB" id="M3AIZ1"/>
<dbReference type="HOGENOM" id="CLU_534318_0_0_1"/>
<dbReference type="RefSeq" id="XP_007932195.1">
    <property type="nucleotide sequence ID" value="XM_007934004.1"/>
</dbReference>
<reference evidence="1 2" key="1">
    <citation type="journal article" date="2012" name="PLoS Pathog.">
        <title>Diverse lifestyles and strategies of plant pathogenesis encoded in the genomes of eighteen Dothideomycetes fungi.</title>
        <authorList>
            <person name="Ohm R.A."/>
            <person name="Feau N."/>
            <person name="Henrissat B."/>
            <person name="Schoch C.L."/>
            <person name="Horwitz B.A."/>
            <person name="Barry K.W."/>
            <person name="Condon B.J."/>
            <person name="Copeland A.C."/>
            <person name="Dhillon B."/>
            <person name="Glaser F."/>
            <person name="Hesse C.N."/>
            <person name="Kosti I."/>
            <person name="LaButti K."/>
            <person name="Lindquist E.A."/>
            <person name="Lucas S."/>
            <person name="Salamov A.A."/>
            <person name="Bradshaw R.E."/>
            <person name="Ciuffetti L."/>
            <person name="Hamelin R.C."/>
            <person name="Kema G.H.J."/>
            <person name="Lawrence C."/>
            <person name="Scott J.A."/>
            <person name="Spatafora J.W."/>
            <person name="Turgeon B.G."/>
            <person name="de Wit P.J.G.M."/>
            <person name="Zhong S."/>
            <person name="Goodwin S.B."/>
            <person name="Grigoriev I.V."/>
        </authorList>
    </citation>
    <scope>NUCLEOTIDE SEQUENCE [LARGE SCALE GENOMIC DNA]</scope>
    <source>
        <strain evidence="1 2">CIRAD86</strain>
    </source>
</reference>
<evidence type="ECO:0000313" key="1">
    <source>
        <dbReference type="EMBL" id="EME77447.1"/>
    </source>
</evidence>
<sequence>MTNKFALGLLRDRSQRSGIPKSYQSTGAQSMTPFRHLASRAGPDDPTWQLPPSQQHISFMRRAIENAICCHCLSDPGAISIHAARAPQTSPDNESLEFPTTMAGVSGPHSALLRIRDLREGGRPCGSRVCLPKSVDGPPGWDQELRSDKRPPTPSFVKIIFAQASHCCLCRVHAADHRHYSTASRNSWSPFCALEYRTINDLDTLGRGSTRIDLPVPRYHTNRIARLCGDRSCSADRRDSTDELLVISYARPKLLMMNNRNYPRQLARDSQMRAKYLMNPALVVCDNLRHRTYAPRIILAAGVAWELSSLRLRRFTKRSTRAGLLIDGCEPLPRSTSIFLDTRRTQAFINSVNTIVILWSYADPTNITALTCSSGTRMHLDPPRLTESVPTQRFREPERPPKMIEILLPSSSATSASNHSRALARTLSLYSNPCAIIDILSVPYRRSRFSTVSQEAGKSLLFVRDLVAVVGQAYLQYMLRSSPTVHCLDLTTKPSNFHFTSSSSPPPPSY</sequence>
<dbReference type="KEGG" id="pfj:MYCFIDRAFT_180009"/>
<dbReference type="GeneID" id="19334255"/>
<keyword evidence="2" id="KW-1185">Reference proteome</keyword>
<dbReference type="EMBL" id="KB446566">
    <property type="protein sequence ID" value="EME77447.1"/>
    <property type="molecule type" value="Genomic_DNA"/>
</dbReference>
<accession>M3AIZ1</accession>
<dbReference type="Proteomes" id="UP000016932">
    <property type="component" value="Unassembled WGS sequence"/>
</dbReference>
<organism evidence="1 2">
    <name type="scientific">Pseudocercospora fijiensis (strain CIRAD86)</name>
    <name type="common">Black leaf streak disease fungus</name>
    <name type="synonym">Mycosphaerella fijiensis</name>
    <dbReference type="NCBI Taxonomy" id="383855"/>
    <lineage>
        <taxon>Eukaryota</taxon>
        <taxon>Fungi</taxon>
        <taxon>Dikarya</taxon>
        <taxon>Ascomycota</taxon>
        <taxon>Pezizomycotina</taxon>
        <taxon>Dothideomycetes</taxon>
        <taxon>Dothideomycetidae</taxon>
        <taxon>Mycosphaerellales</taxon>
        <taxon>Mycosphaerellaceae</taxon>
        <taxon>Pseudocercospora</taxon>
    </lineage>
</organism>
<protein>
    <submittedName>
        <fullName evidence="1">Uncharacterized protein</fullName>
    </submittedName>
</protein>
<dbReference type="VEuPathDB" id="FungiDB:MYCFIDRAFT_180009"/>
<evidence type="ECO:0000313" key="2">
    <source>
        <dbReference type="Proteomes" id="UP000016932"/>
    </source>
</evidence>
<proteinExistence type="predicted"/>
<name>M3AIZ1_PSEFD</name>
<gene>
    <name evidence="1" type="ORF">MYCFIDRAFT_180009</name>
</gene>